<evidence type="ECO:0000313" key="15">
    <source>
        <dbReference type="EMBL" id="CAI2360199.1"/>
    </source>
</evidence>
<keyword evidence="7 10" id="KW-0862">Zinc</keyword>
<dbReference type="InterPro" id="IPR035985">
    <property type="entry name" value="Ubiquitin-activating_enz"/>
</dbReference>
<evidence type="ECO:0000256" key="7">
    <source>
        <dbReference type="PIRNR" id="PIRNR039133"/>
    </source>
</evidence>
<feature type="binding site" evidence="10">
    <location>
        <position position="124"/>
    </location>
    <ligand>
        <name>Zn(2+)</name>
        <dbReference type="ChEBI" id="CHEBI:29105"/>
    </ligand>
</feature>
<dbReference type="Pfam" id="PF10585">
    <property type="entry name" value="UBA_E1_SCCH"/>
    <property type="match status" value="1"/>
</dbReference>
<feature type="active site" description="Glycyl thioester intermediate" evidence="8 11">
    <location>
        <position position="136"/>
    </location>
</feature>
<dbReference type="InterPro" id="IPR045886">
    <property type="entry name" value="ThiF/MoeB/HesA"/>
</dbReference>
<keyword evidence="4 7" id="KW-0547">Nucleotide-binding</keyword>
<accession>A0AAD1U6Z0</accession>
<feature type="domain" description="Ubiquitin-activating enzyme SCCH" evidence="13">
    <location>
        <begin position="220"/>
        <end position="327"/>
    </location>
</feature>
<evidence type="ECO:0000256" key="4">
    <source>
        <dbReference type="ARBA" id="ARBA00022741"/>
    </source>
</evidence>
<comment type="pathway">
    <text evidence="7">Protein modification; protein sumoylation.</text>
</comment>
<evidence type="ECO:0000256" key="9">
    <source>
        <dbReference type="PIRSR" id="PIRSR039133-2"/>
    </source>
</evidence>
<dbReference type="PANTHER" id="PTHR10953:SF5">
    <property type="entry name" value="SUMO-ACTIVATING ENZYME SUBUNIT 2"/>
    <property type="match status" value="1"/>
</dbReference>
<evidence type="ECO:0000256" key="5">
    <source>
        <dbReference type="ARBA" id="ARBA00022786"/>
    </source>
</evidence>
<dbReference type="InterPro" id="IPR042063">
    <property type="entry name" value="Ubi_acti_E1_SCCH"/>
</dbReference>
<dbReference type="Gene3D" id="3.40.50.720">
    <property type="entry name" value="NAD(P)-binding Rossmann-like Domain"/>
    <property type="match status" value="1"/>
</dbReference>
<feature type="binding site" evidence="9">
    <location>
        <position position="11"/>
    </location>
    <ligand>
        <name>ATP</name>
        <dbReference type="ChEBI" id="CHEBI:30616"/>
    </ligand>
</feature>
<feature type="binding site" evidence="9">
    <location>
        <begin position="80"/>
        <end position="85"/>
    </location>
    <ligand>
        <name>ATP</name>
        <dbReference type="ChEBI" id="CHEBI:30616"/>
    </ligand>
</feature>
<dbReference type="PROSITE" id="PS00865">
    <property type="entry name" value="UBIQUITIN_ACTIVAT_2"/>
    <property type="match status" value="1"/>
</dbReference>
<name>A0AAD1U6Z0_EUPCR</name>
<dbReference type="Pfam" id="PF14732">
    <property type="entry name" value="UAE_UbL"/>
    <property type="match status" value="1"/>
</dbReference>
<keyword evidence="5 7" id="KW-0833">Ubl conjugation pathway</keyword>
<evidence type="ECO:0000256" key="3">
    <source>
        <dbReference type="ARBA" id="ARBA00022598"/>
    </source>
</evidence>
<dbReference type="EMBL" id="CAMPGE010001415">
    <property type="protein sequence ID" value="CAI2360199.1"/>
    <property type="molecule type" value="Genomic_DNA"/>
</dbReference>
<dbReference type="GO" id="GO:0005524">
    <property type="term" value="F:ATP binding"/>
    <property type="evidence" value="ECO:0007669"/>
    <property type="project" value="UniProtKB-UniRule"/>
</dbReference>
<dbReference type="Gene3D" id="1.10.10.2660">
    <property type="entry name" value="Ubiquitin-activating enzyme E1, SCCH domain"/>
    <property type="match status" value="1"/>
</dbReference>
<feature type="binding site" evidence="9">
    <location>
        <begin position="19"/>
        <end position="22"/>
    </location>
    <ligand>
        <name>ATP</name>
        <dbReference type="ChEBI" id="CHEBI:30616"/>
    </ligand>
</feature>
<dbReference type="Proteomes" id="UP001295684">
    <property type="component" value="Unassembled WGS sequence"/>
</dbReference>
<evidence type="ECO:0000256" key="6">
    <source>
        <dbReference type="ARBA" id="ARBA00022840"/>
    </source>
</evidence>
<comment type="similarity">
    <text evidence="2 7">Belongs to the ubiquitin-activating E1 family.</text>
</comment>
<dbReference type="InterPro" id="IPR000594">
    <property type="entry name" value="ThiF_NAD_FAD-bd"/>
</dbReference>
<dbReference type="GO" id="GO:0019948">
    <property type="term" value="F:SUMO activating enzyme activity"/>
    <property type="evidence" value="ECO:0007669"/>
    <property type="project" value="UniProtKB-UniRule"/>
</dbReference>
<evidence type="ECO:0000256" key="8">
    <source>
        <dbReference type="PIRSR" id="PIRSR039133-1"/>
    </source>
</evidence>
<dbReference type="GO" id="GO:0031510">
    <property type="term" value="C:SUMO activating enzyme complex"/>
    <property type="evidence" value="ECO:0007669"/>
    <property type="project" value="UniProtKB-UniRule"/>
</dbReference>
<keyword evidence="16" id="KW-1185">Reference proteome</keyword>
<feature type="binding site" evidence="10">
    <location>
        <position position="390"/>
    </location>
    <ligand>
        <name>Zn(2+)</name>
        <dbReference type="ChEBI" id="CHEBI:29105"/>
    </ligand>
</feature>
<dbReference type="GO" id="GO:0005737">
    <property type="term" value="C:cytoplasm"/>
    <property type="evidence" value="ECO:0007669"/>
    <property type="project" value="TreeGrafter"/>
</dbReference>
<gene>
    <name evidence="15" type="ORF">ECRASSUSDP1_LOCUS1497</name>
</gene>
<comment type="caution">
    <text evidence="15">The sequence shown here is derived from an EMBL/GenBank/DDBJ whole genome shotgun (WGS) entry which is preliminary data.</text>
</comment>
<dbReference type="InterPro" id="IPR033127">
    <property type="entry name" value="UBQ-activ_enz_E1_Cys_AS"/>
</dbReference>
<feature type="binding site" evidence="10">
    <location>
        <position position="393"/>
    </location>
    <ligand>
        <name>Zn(2+)</name>
        <dbReference type="ChEBI" id="CHEBI:29105"/>
    </ligand>
</feature>
<dbReference type="InterPro" id="IPR028077">
    <property type="entry name" value="UAE_UbL_dom"/>
</dbReference>
<comment type="pathway">
    <text evidence="1">Protein modification; protein ubiquitination.</text>
</comment>
<feature type="domain" description="Ubiquitin/SUMO-activating enzyme ubiquitin-like" evidence="14">
    <location>
        <begin position="402"/>
        <end position="489"/>
    </location>
</feature>
<dbReference type="GO" id="GO:0016925">
    <property type="term" value="P:protein sumoylation"/>
    <property type="evidence" value="ECO:0007669"/>
    <property type="project" value="UniProtKB-UniRule"/>
</dbReference>
<feature type="binding site" evidence="10">
    <location>
        <position position="121"/>
    </location>
    <ligand>
        <name>Zn(2+)</name>
        <dbReference type="ChEBI" id="CHEBI:29105"/>
    </ligand>
</feature>
<evidence type="ECO:0000259" key="14">
    <source>
        <dbReference type="Pfam" id="PF14732"/>
    </source>
</evidence>
<comment type="subunit">
    <text evidence="7">Heterodimer.</text>
</comment>
<feature type="domain" description="THIF-type NAD/FAD binding fold" evidence="12">
    <location>
        <begin position="2"/>
        <end position="390"/>
    </location>
</feature>
<proteinExistence type="inferred from homology"/>
<dbReference type="Pfam" id="PF00899">
    <property type="entry name" value="ThiF"/>
    <property type="match status" value="1"/>
</dbReference>
<dbReference type="Gene3D" id="3.10.290.20">
    <property type="entry name" value="Ubiquitin-like 2 activating enzyme e1b. Chain: B, domain 3"/>
    <property type="match status" value="1"/>
</dbReference>
<evidence type="ECO:0000313" key="16">
    <source>
        <dbReference type="Proteomes" id="UP001295684"/>
    </source>
</evidence>
<sequence>MTGFKQIEVVDMDTIDISNLNRQFLFTREDVGKHKSECAAKAIKRRFPALNIKHYVGNIKDGRFDSDFFKSFDLIYNALDNIDARKHVNRVCISLNRPLIDGGSTGYIGTTVSILKDKTPCYECIPKPTPKQFPVCTIRATPDKMIHCIVWAKYLLNALFGDQGEVNFLEDIREELSEVVKNGDYKALATKVFTKVFDEEIHSQLELRNKKQEYGKSELKEEEIKVIEMLRKKELQPLDSTVFNTNPEEIKYEDKEGNRKDTEIWDISLYVQLFYKSIESILTKYGDKVGHIEFDKDDEILLGFIIACSNLRAYNYNIAKETGFKIKEMAGNIIPAISSTNGIVAGMEVIEGLKILSGQTSKLKAVTFSSKNADRVITSSDITQEINKNCQICSNVKPLYKLTVDEETFKLQDLIEKVLKKDLSISSPTLECGGKIFFETGDDLDEDEIEEYEHKLPKLLKGDLNVGDKYNKIRVDDFLQDFTCDIELHYSKVVNKDENPQGYIFEIVVEGSQKQNPSKEEAKIVPEQDKSEPTYTCVDQNSDDVIIADPADICQKTAVKRKSDELEEIDHQAKRSKITI</sequence>
<evidence type="ECO:0000256" key="1">
    <source>
        <dbReference type="ARBA" id="ARBA00004906"/>
    </source>
</evidence>
<dbReference type="PANTHER" id="PTHR10953">
    <property type="entry name" value="UBIQUITIN-ACTIVATING ENZYME E1"/>
    <property type="match status" value="1"/>
</dbReference>
<dbReference type="GO" id="GO:0046872">
    <property type="term" value="F:metal ion binding"/>
    <property type="evidence" value="ECO:0007669"/>
    <property type="project" value="UniProtKB-KW"/>
</dbReference>
<evidence type="ECO:0000256" key="10">
    <source>
        <dbReference type="PIRSR" id="PIRSR039133-3"/>
    </source>
</evidence>
<dbReference type="AlphaFoldDB" id="A0AAD1U6Z0"/>
<dbReference type="InterPro" id="IPR030661">
    <property type="entry name" value="Uba2"/>
</dbReference>
<organism evidence="15 16">
    <name type="scientific">Euplotes crassus</name>
    <dbReference type="NCBI Taxonomy" id="5936"/>
    <lineage>
        <taxon>Eukaryota</taxon>
        <taxon>Sar</taxon>
        <taxon>Alveolata</taxon>
        <taxon>Ciliophora</taxon>
        <taxon>Intramacronucleata</taxon>
        <taxon>Spirotrichea</taxon>
        <taxon>Hypotrichia</taxon>
        <taxon>Euplotida</taxon>
        <taxon>Euplotidae</taxon>
        <taxon>Moneuplotes</taxon>
    </lineage>
</organism>
<evidence type="ECO:0000259" key="12">
    <source>
        <dbReference type="Pfam" id="PF00899"/>
    </source>
</evidence>
<dbReference type="PIRSF" id="PIRSF039133">
    <property type="entry name" value="SUMO_E1B"/>
    <property type="match status" value="1"/>
</dbReference>
<keyword evidence="3" id="KW-0436">Ligase</keyword>
<protein>
    <recommendedName>
        <fullName evidence="7">SUMO-activating enzyme subunit</fullName>
    </recommendedName>
</protein>
<feature type="binding site" evidence="9">
    <location>
        <position position="35"/>
    </location>
    <ligand>
        <name>ATP</name>
        <dbReference type="ChEBI" id="CHEBI:30616"/>
    </ligand>
</feature>
<dbReference type="SUPFAM" id="SSF69572">
    <property type="entry name" value="Activating enzymes of the ubiquitin-like proteins"/>
    <property type="match status" value="1"/>
</dbReference>
<keyword evidence="7 10" id="KW-0479">Metal-binding</keyword>
<evidence type="ECO:0000256" key="2">
    <source>
        <dbReference type="ARBA" id="ARBA00005673"/>
    </source>
</evidence>
<evidence type="ECO:0000259" key="13">
    <source>
        <dbReference type="Pfam" id="PF10585"/>
    </source>
</evidence>
<keyword evidence="6 7" id="KW-0067">ATP-binding</keyword>
<reference evidence="15" key="1">
    <citation type="submission" date="2023-07" db="EMBL/GenBank/DDBJ databases">
        <authorList>
            <consortium name="AG Swart"/>
            <person name="Singh M."/>
            <person name="Singh A."/>
            <person name="Seah K."/>
            <person name="Emmerich C."/>
        </authorList>
    </citation>
    <scope>NUCLEOTIDE SEQUENCE</scope>
    <source>
        <strain evidence="15">DP1</strain>
    </source>
</reference>
<dbReference type="InterPro" id="IPR019572">
    <property type="entry name" value="UBA_E1_SCCH"/>
</dbReference>
<evidence type="ECO:0000256" key="11">
    <source>
        <dbReference type="PROSITE-ProRule" id="PRU10132"/>
    </source>
</evidence>